<evidence type="ECO:0000313" key="2">
    <source>
        <dbReference type="EMBL" id="CAF0946138.1"/>
    </source>
</evidence>
<dbReference type="EMBL" id="CAJNOT010000338">
    <property type="protein sequence ID" value="CAF0946138.1"/>
    <property type="molecule type" value="Genomic_DNA"/>
</dbReference>
<proteinExistence type="predicted"/>
<dbReference type="EMBL" id="CAJNOL010001257">
    <property type="protein sequence ID" value="CAF1323368.1"/>
    <property type="molecule type" value="Genomic_DNA"/>
</dbReference>
<reference evidence="3" key="1">
    <citation type="submission" date="2021-02" db="EMBL/GenBank/DDBJ databases">
        <authorList>
            <person name="Nowell W R."/>
        </authorList>
    </citation>
    <scope>NUCLEOTIDE SEQUENCE</scope>
</reference>
<dbReference type="Proteomes" id="UP000663870">
    <property type="component" value="Unassembled WGS sequence"/>
</dbReference>
<evidence type="ECO:0000313" key="4">
    <source>
        <dbReference type="Proteomes" id="UP000663870"/>
    </source>
</evidence>
<protein>
    <submittedName>
        <fullName evidence="3">Uncharacterized protein</fullName>
    </submittedName>
</protein>
<sequence length="89" mass="9964">MKLDKNCGVPMPPLLIDPEIEFYIDEPTFDPDIHLTMTEPDFVVLLDGFQHVPKAPQLPQPVASNGDSQVAYSGPFPLLSDEDYRVLHT</sequence>
<keyword evidence="4" id="KW-1185">Reference proteome</keyword>
<dbReference type="Proteomes" id="UP000663864">
    <property type="component" value="Unassembled WGS sequence"/>
</dbReference>
<organism evidence="3 4">
    <name type="scientific">Rotaria sordida</name>
    <dbReference type="NCBI Taxonomy" id="392033"/>
    <lineage>
        <taxon>Eukaryota</taxon>
        <taxon>Metazoa</taxon>
        <taxon>Spiralia</taxon>
        <taxon>Gnathifera</taxon>
        <taxon>Rotifera</taxon>
        <taxon>Eurotatoria</taxon>
        <taxon>Bdelloidea</taxon>
        <taxon>Philodinida</taxon>
        <taxon>Philodinidae</taxon>
        <taxon>Rotaria</taxon>
    </lineage>
</organism>
<feature type="compositionally biased region" description="Polar residues" evidence="1">
    <location>
        <begin position="62"/>
        <end position="71"/>
    </location>
</feature>
<dbReference type="AlphaFoldDB" id="A0A815F479"/>
<feature type="region of interest" description="Disordered" evidence="1">
    <location>
        <begin position="57"/>
        <end position="89"/>
    </location>
</feature>
<gene>
    <name evidence="3" type="ORF">JXQ802_LOCUS30666</name>
    <name evidence="2" type="ORF">ZHD862_LOCUS9743</name>
</gene>
<comment type="caution">
    <text evidence="3">The sequence shown here is derived from an EMBL/GenBank/DDBJ whole genome shotgun (WGS) entry which is preliminary data.</text>
</comment>
<accession>A0A815F479</accession>
<evidence type="ECO:0000256" key="1">
    <source>
        <dbReference type="SAM" id="MobiDB-lite"/>
    </source>
</evidence>
<evidence type="ECO:0000313" key="3">
    <source>
        <dbReference type="EMBL" id="CAF1323368.1"/>
    </source>
</evidence>
<name>A0A815F479_9BILA</name>